<evidence type="ECO:0000313" key="2">
    <source>
        <dbReference type="EMBL" id="ANB13911.1"/>
    </source>
</evidence>
<sequence>MATSTRYRRQAPTSSEIISSTTISNSEAEEVLTQYLDSITTKDSVSHQLTRLQRSLRGLPSLLQDPEEFVDGEDQADVNMDINMDADALPNGTVKPASDGKISKEQRKKLKKERRKQEKKERASKPKADENDDMSE</sequence>
<reference evidence="2 3" key="1">
    <citation type="submission" date="2016-02" db="EMBL/GenBank/DDBJ databases">
        <title>Complete genome sequence and transcriptome regulation of the pentose utilising yeast Sugiyamaella lignohabitans.</title>
        <authorList>
            <person name="Bellasio M."/>
            <person name="Peymann A."/>
            <person name="Valli M."/>
            <person name="Sipitzky M."/>
            <person name="Graf A."/>
            <person name="Sauer M."/>
            <person name="Marx H."/>
            <person name="Mattanovich D."/>
        </authorList>
    </citation>
    <scope>NUCLEOTIDE SEQUENCE [LARGE SCALE GENOMIC DNA]</scope>
    <source>
        <strain evidence="2 3">CBS 10342</strain>
    </source>
</reference>
<dbReference type="RefSeq" id="XP_018736388.1">
    <property type="nucleotide sequence ID" value="XM_018881962.1"/>
</dbReference>
<feature type="compositionally biased region" description="Low complexity" evidence="1">
    <location>
        <begin position="13"/>
        <end position="23"/>
    </location>
</feature>
<feature type="region of interest" description="Disordered" evidence="1">
    <location>
        <begin position="1"/>
        <end position="23"/>
    </location>
</feature>
<dbReference type="GeneID" id="30037040"/>
<protein>
    <submittedName>
        <fullName evidence="2">Uncharacterized protein</fullName>
    </submittedName>
</protein>
<feature type="compositionally biased region" description="Basic and acidic residues" evidence="1">
    <location>
        <begin position="115"/>
        <end position="129"/>
    </location>
</feature>
<organism evidence="2 3">
    <name type="scientific">Sugiyamaella lignohabitans</name>
    <dbReference type="NCBI Taxonomy" id="796027"/>
    <lineage>
        <taxon>Eukaryota</taxon>
        <taxon>Fungi</taxon>
        <taxon>Dikarya</taxon>
        <taxon>Ascomycota</taxon>
        <taxon>Saccharomycotina</taxon>
        <taxon>Dipodascomycetes</taxon>
        <taxon>Dipodascales</taxon>
        <taxon>Trichomonascaceae</taxon>
        <taxon>Sugiyamaella</taxon>
    </lineage>
</organism>
<accession>A0A167ECP2</accession>
<keyword evidence="3" id="KW-1185">Reference proteome</keyword>
<name>A0A167ECP2_9ASCO</name>
<dbReference type="AlphaFoldDB" id="A0A167ECP2"/>
<dbReference type="EMBL" id="CP014502">
    <property type="protein sequence ID" value="ANB13911.1"/>
    <property type="molecule type" value="Genomic_DNA"/>
</dbReference>
<evidence type="ECO:0000313" key="3">
    <source>
        <dbReference type="Proteomes" id="UP000189580"/>
    </source>
</evidence>
<gene>
    <name evidence="2" type="ORF">AWJ20_4862</name>
</gene>
<dbReference type="Proteomes" id="UP000189580">
    <property type="component" value="Chromosome d"/>
</dbReference>
<dbReference type="KEGG" id="slb:AWJ20_4862"/>
<proteinExistence type="predicted"/>
<evidence type="ECO:0000256" key="1">
    <source>
        <dbReference type="SAM" id="MobiDB-lite"/>
    </source>
</evidence>
<feature type="region of interest" description="Disordered" evidence="1">
    <location>
        <begin position="71"/>
        <end position="136"/>
    </location>
</feature>